<feature type="transmembrane region" description="Helical" evidence="1">
    <location>
        <begin position="154"/>
        <end position="173"/>
    </location>
</feature>
<evidence type="ECO:0000313" key="2">
    <source>
        <dbReference type="EMBL" id="GGY12196.1"/>
    </source>
</evidence>
<reference evidence="2" key="1">
    <citation type="journal article" date="2014" name="Int. J. Syst. Evol. Microbiol.">
        <title>Complete genome sequence of Corynebacterium casei LMG S-19264T (=DSM 44701T), isolated from a smear-ripened cheese.</title>
        <authorList>
            <consortium name="US DOE Joint Genome Institute (JGI-PGF)"/>
            <person name="Walter F."/>
            <person name="Albersmeier A."/>
            <person name="Kalinowski J."/>
            <person name="Ruckert C."/>
        </authorList>
    </citation>
    <scope>NUCLEOTIDE SEQUENCE</scope>
    <source>
        <strain evidence="2">KCTC 32182</strain>
    </source>
</reference>
<protein>
    <recommendedName>
        <fullName evidence="4">Transmembrane protein</fullName>
    </recommendedName>
</protein>
<dbReference type="RefSeq" id="WP_189532698.1">
    <property type="nucleotide sequence ID" value="NZ_BMYX01000006.1"/>
</dbReference>
<keyword evidence="1" id="KW-1133">Transmembrane helix</keyword>
<dbReference type="Proteomes" id="UP000645257">
    <property type="component" value="Unassembled WGS sequence"/>
</dbReference>
<feature type="transmembrane region" description="Helical" evidence="1">
    <location>
        <begin position="104"/>
        <end position="134"/>
    </location>
</feature>
<gene>
    <name evidence="2" type="ORF">GCM10011289_14130</name>
</gene>
<feature type="transmembrane region" description="Helical" evidence="1">
    <location>
        <begin position="37"/>
        <end position="59"/>
    </location>
</feature>
<keyword evidence="3" id="KW-1185">Reference proteome</keyword>
<dbReference type="NCBIfam" id="NF041043">
    <property type="entry name" value="BPSS1780_fam"/>
    <property type="match status" value="1"/>
</dbReference>
<name>A0A918P1G6_9NEIS</name>
<organism evidence="2 3">
    <name type="scientific">Paludibacterium paludis</name>
    <dbReference type="NCBI Taxonomy" id="1225769"/>
    <lineage>
        <taxon>Bacteria</taxon>
        <taxon>Pseudomonadati</taxon>
        <taxon>Pseudomonadota</taxon>
        <taxon>Betaproteobacteria</taxon>
        <taxon>Neisseriales</taxon>
        <taxon>Chromobacteriaceae</taxon>
        <taxon>Paludibacterium</taxon>
    </lineage>
</organism>
<feature type="transmembrane region" description="Helical" evidence="1">
    <location>
        <begin position="207"/>
        <end position="226"/>
    </location>
</feature>
<comment type="caution">
    <text evidence="2">The sequence shown here is derived from an EMBL/GenBank/DDBJ whole genome shotgun (WGS) entry which is preliminary data.</text>
</comment>
<sequence>MIDLTTTADSLRPAKVRAGSVFGWISRGWAQFRAQPLIWVLFGLVTVILPLLLSVVPILGRIGQMFLHLGFVAGFALCARRACRGEAIEIADLFGAIRQNWRPLAVLTLVQIVFLIAVAVVIVGIALGIGFGFAGAKTMMTAMMDMDPSRFASLGQGGSAMLIILLALVFAAFSLLIESAFLFAPILVTMQGLLPLEALMVSFRAVLTNWAAFLVMGVVFIVLIFLGVLPMLLGLLIVCPLYYLALYAAWQDVFPE</sequence>
<proteinExistence type="predicted"/>
<dbReference type="InterPro" id="IPR047798">
    <property type="entry name" value="BPSS1780-like"/>
</dbReference>
<feature type="transmembrane region" description="Helical" evidence="1">
    <location>
        <begin position="180"/>
        <end position="201"/>
    </location>
</feature>
<evidence type="ECO:0008006" key="4">
    <source>
        <dbReference type="Google" id="ProtNLM"/>
    </source>
</evidence>
<dbReference type="EMBL" id="BMYX01000006">
    <property type="protein sequence ID" value="GGY12196.1"/>
    <property type="molecule type" value="Genomic_DNA"/>
</dbReference>
<accession>A0A918P1G6</accession>
<dbReference type="AlphaFoldDB" id="A0A918P1G6"/>
<keyword evidence="1" id="KW-0472">Membrane</keyword>
<reference evidence="2" key="2">
    <citation type="submission" date="2020-09" db="EMBL/GenBank/DDBJ databases">
        <authorList>
            <person name="Sun Q."/>
            <person name="Kim S."/>
        </authorList>
    </citation>
    <scope>NUCLEOTIDE SEQUENCE</scope>
    <source>
        <strain evidence="2">KCTC 32182</strain>
    </source>
</reference>
<keyword evidence="1" id="KW-0812">Transmembrane</keyword>
<evidence type="ECO:0000313" key="3">
    <source>
        <dbReference type="Proteomes" id="UP000645257"/>
    </source>
</evidence>
<evidence type="ECO:0000256" key="1">
    <source>
        <dbReference type="SAM" id="Phobius"/>
    </source>
</evidence>